<feature type="disulfide bond" evidence="6">
    <location>
        <begin position="100"/>
        <end position="118"/>
    </location>
</feature>
<evidence type="ECO:0000256" key="4">
    <source>
        <dbReference type="ARBA" id="ARBA00022854"/>
    </source>
</evidence>
<keyword evidence="2" id="KW-0964">Secreted</keyword>
<evidence type="ECO:0000256" key="7">
    <source>
        <dbReference type="SAM" id="MobiDB-lite"/>
    </source>
</evidence>
<dbReference type="Bgee" id="ENSAMXG00000036659">
    <property type="expression patterns" value="Expressed in ovary and 12 other cell types or tissues"/>
</dbReference>
<comment type="caution">
    <text evidence="6">Lacks conserved residue(s) required for the propagation of feature annotation.</text>
</comment>
<evidence type="ECO:0000313" key="10">
    <source>
        <dbReference type="Ensembl" id="ENSAMXP00000031979.1"/>
    </source>
</evidence>
<dbReference type="STRING" id="7994.ENSAMXP00000031979"/>
<comment type="subcellular location">
    <subcellularLocation>
        <location evidence="1">Secreted</location>
    </subcellularLocation>
</comment>
<dbReference type="InterPro" id="IPR036836">
    <property type="entry name" value="Agouti_dom_sf"/>
</dbReference>
<feature type="region of interest" description="Disordered" evidence="7">
    <location>
        <begin position="27"/>
        <end position="52"/>
    </location>
</feature>
<feature type="signal peptide" evidence="8">
    <location>
        <begin position="1"/>
        <end position="22"/>
    </location>
</feature>
<keyword evidence="11" id="KW-1185">Reference proteome</keyword>
<dbReference type="GO" id="GO:0043473">
    <property type="term" value="P:pigmentation"/>
    <property type="evidence" value="ECO:0007669"/>
    <property type="project" value="Ensembl"/>
</dbReference>
<sequence>MAGRYGLSLGFCLVLLVLHSAAETHKKHENDAAHHHSAPSGATAGARNQDKPKRLFARTRYLPTKQLHVQRPKPETVGAAPVPVRRCAGLMESCSGHVPCCDSCASCHCRLFNTICHCWRLGNCTKKT</sequence>
<evidence type="ECO:0000256" key="3">
    <source>
        <dbReference type="ARBA" id="ARBA00022729"/>
    </source>
</evidence>
<reference evidence="10" key="4">
    <citation type="submission" date="2025-09" db="UniProtKB">
        <authorList>
            <consortium name="Ensembl"/>
        </authorList>
    </citation>
    <scope>IDENTIFICATION</scope>
</reference>
<dbReference type="PANTHER" id="PTHR16551:SF5">
    <property type="entry name" value="AGOUTI-RELATED PEPTIDE 2"/>
    <property type="match status" value="1"/>
</dbReference>
<proteinExistence type="predicted"/>
<protein>
    <submittedName>
        <fullName evidence="10">Agouti signaling protein, nonagouti homolog (mouse) 2b</fullName>
    </submittedName>
</protein>
<feature type="disulfide bond" evidence="6">
    <location>
        <begin position="109"/>
        <end position="116"/>
    </location>
</feature>
<dbReference type="Ensembl" id="ENSAMXT00000032965.1">
    <property type="protein sequence ID" value="ENSAMXP00000031979.1"/>
    <property type="gene ID" value="ENSAMXG00000036659.1"/>
</dbReference>
<dbReference type="PANTHER" id="PTHR16551">
    <property type="entry name" value="AGOUTI RELATED"/>
    <property type="match status" value="1"/>
</dbReference>
<dbReference type="GO" id="GO:0033555">
    <property type="term" value="P:multicellular organismal response to stress"/>
    <property type="evidence" value="ECO:0007669"/>
    <property type="project" value="Ensembl"/>
</dbReference>
<feature type="domain" description="Agouti" evidence="9">
    <location>
        <begin position="87"/>
        <end position="125"/>
    </location>
</feature>
<evidence type="ECO:0000256" key="6">
    <source>
        <dbReference type="PROSITE-ProRule" id="PRU00494"/>
    </source>
</evidence>
<dbReference type="SMART" id="SM00792">
    <property type="entry name" value="Agouti"/>
    <property type="match status" value="1"/>
</dbReference>
<dbReference type="Proteomes" id="UP000018467">
    <property type="component" value="Unassembled WGS sequence"/>
</dbReference>
<dbReference type="GO" id="GO:0008343">
    <property type="term" value="P:adult feeding behavior"/>
    <property type="evidence" value="ECO:0007669"/>
    <property type="project" value="TreeGrafter"/>
</dbReference>
<feature type="chain" id="PRO_5017188755" evidence="8">
    <location>
        <begin position="23"/>
        <end position="128"/>
    </location>
</feature>
<dbReference type="GO" id="GO:0070996">
    <property type="term" value="F:type 1 melanocortin receptor binding"/>
    <property type="evidence" value="ECO:0007669"/>
    <property type="project" value="Ensembl"/>
</dbReference>
<dbReference type="PROSITE" id="PS51150">
    <property type="entry name" value="AGOUTI_2"/>
    <property type="match status" value="1"/>
</dbReference>
<dbReference type="GO" id="GO:0051463">
    <property type="term" value="P:negative regulation of cortisol secretion"/>
    <property type="evidence" value="ECO:0007669"/>
    <property type="project" value="Ensembl"/>
</dbReference>
<dbReference type="AlphaFoldDB" id="A0A3B1IS39"/>
<evidence type="ECO:0000313" key="11">
    <source>
        <dbReference type="Proteomes" id="UP000018467"/>
    </source>
</evidence>
<organism evidence="10 11">
    <name type="scientific">Astyanax mexicanus</name>
    <name type="common">Blind cave fish</name>
    <name type="synonym">Astyanax fasciatus mexicanus</name>
    <dbReference type="NCBI Taxonomy" id="7994"/>
    <lineage>
        <taxon>Eukaryota</taxon>
        <taxon>Metazoa</taxon>
        <taxon>Chordata</taxon>
        <taxon>Craniata</taxon>
        <taxon>Vertebrata</taxon>
        <taxon>Euteleostomi</taxon>
        <taxon>Actinopterygii</taxon>
        <taxon>Neopterygii</taxon>
        <taxon>Teleostei</taxon>
        <taxon>Ostariophysi</taxon>
        <taxon>Characiformes</taxon>
        <taxon>Characoidei</taxon>
        <taxon>Acestrorhamphidae</taxon>
        <taxon>Acestrorhamphinae</taxon>
        <taxon>Astyanax</taxon>
    </lineage>
</organism>
<dbReference type="GO" id="GO:0007218">
    <property type="term" value="P:neuropeptide signaling pathway"/>
    <property type="evidence" value="ECO:0007669"/>
    <property type="project" value="TreeGrafter"/>
</dbReference>
<dbReference type="InParanoid" id="A0A3B1IS39"/>
<dbReference type="CTD" id="796595"/>
<accession>A0A3B1IS39</accession>
<dbReference type="GeneTree" id="ENSGT00730000112562"/>
<dbReference type="GO" id="GO:0005184">
    <property type="term" value="F:neuropeptide hormone activity"/>
    <property type="evidence" value="ECO:0007669"/>
    <property type="project" value="TreeGrafter"/>
</dbReference>
<reference evidence="11" key="2">
    <citation type="journal article" date="2014" name="Nat. Commun.">
        <title>The cavefish genome reveals candidate genes for eye loss.</title>
        <authorList>
            <person name="McGaugh S.E."/>
            <person name="Gross J.B."/>
            <person name="Aken B."/>
            <person name="Blin M."/>
            <person name="Borowsky R."/>
            <person name="Chalopin D."/>
            <person name="Hinaux H."/>
            <person name="Jeffery W.R."/>
            <person name="Keene A."/>
            <person name="Ma L."/>
            <person name="Minx P."/>
            <person name="Murphy D."/>
            <person name="O'Quin K.E."/>
            <person name="Retaux S."/>
            <person name="Rohner N."/>
            <person name="Searle S.M."/>
            <person name="Stahl B.A."/>
            <person name="Tabin C."/>
            <person name="Volff J.N."/>
            <person name="Yoshizawa M."/>
            <person name="Warren W.C."/>
        </authorList>
    </citation>
    <scope>NUCLEOTIDE SEQUENCE [LARGE SCALE GENOMIC DNA]</scope>
    <source>
        <strain evidence="11">female</strain>
    </source>
</reference>
<evidence type="ECO:0000256" key="5">
    <source>
        <dbReference type="ARBA" id="ARBA00023157"/>
    </source>
</evidence>
<dbReference type="InterPro" id="IPR007733">
    <property type="entry name" value="Agouti"/>
</dbReference>
<evidence type="ECO:0000256" key="1">
    <source>
        <dbReference type="ARBA" id="ARBA00004613"/>
    </source>
</evidence>
<keyword evidence="5 6" id="KW-1015">Disulfide bond</keyword>
<evidence type="ECO:0000259" key="9">
    <source>
        <dbReference type="PROSITE" id="PS51150"/>
    </source>
</evidence>
<evidence type="ECO:0000256" key="2">
    <source>
        <dbReference type="ARBA" id="ARBA00022525"/>
    </source>
</evidence>
<dbReference type="GeneID" id="103023077"/>
<keyword evidence="3 8" id="KW-0732">Signal</keyword>
<dbReference type="Pfam" id="PF05039">
    <property type="entry name" value="Agouti"/>
    <property type="match status" value="1"/>
</dbReference>
<reference evidence="10" key="3">
    <citation type="submission" date="2025-08" db="UniProtKB">
        <authorList>
            <consortium name="Ensembl"/>
        </authorList>
    </citation>
    <scope>IDENTIFICATION</scope>
</reference>
<keyword evidence="4" id="KW-0960">Knottin</keyword>
<dbReference type="SUPFAM" id="SSF57055">
    <property type="entry name" value="Agouti-related protein"/>
    <property type="match status" value="1"/>
</dbReference>
<reference evidence="11" key="1">
    <citation type="submission" date="2013-03" db="EMBL/GenBank/DDBJ databases">
        <authorList>
            <person name="Jeffery W."/>
            <person name="Warren W."/>
            <person name="Wilson R.K."/>
        </authorList>
    </citation>
    <scope>NUCLEOTIDE SEQUENCE</scope>
    <source>
        <strain evidence="11">female</strain>
    </source>
</reference>
<name>A0A3B1IS39_ASTMX</name>
<dbReference type="GO" id="GO:0009755">
    <property type="term" value="P:hormone-mediated signaling pathway"/>
    <property type="evidence" value="ECO:0007669"/>
    <property type="project" value="InterPro"/>
</dbReference>
<dbReference type="RefSeq" id="XP_022533387.1">
    <property type="nucleotide sequence ID" value="XM_022677666.2"/>
</dbReference>
<evidence type="ECO:0000256" key="8">
    <source>
        <dbReference type="SAM" id="SignalP"/>
    </source>
</evidence>
<dbReference type="Gene3D" id="4.10.760.10">
    <property type="entry name" value="Agouti domain"/>
    <property type="match status" value="1"/>
</dbReference>
<dbReference type="InterPro" id="IPR027300">
    <property type="entry name" value="Agouti_dom"/>
</dbReference>
<dbReference type="GO" id="GO:2000253">
    <property type="term" value="P:positive regulation of feeding behavior"/>
    <property type="evidence" value="ECO:0007669"/>
    <property type="project" value="TreeGrafter"/>
</dbReference>
<dbReference type="FunCoup" id="A0A3B1IS39">
    <property type="interactions" value="28"/>
</dbReference>
<dbReference type="KEGG" id="amex:103023077"/>
<dbReference type="GO" id="GO:0005615">
    <property type="term" value="C:extracellular space"/>
    <property type="evidence" value="ECO:0007669"/>
    <property type="project" value="TreeGrafter"/>
</dbReference>